<evidence type="ECO:0000313" key="4">
    <source>
        <dbReference type="EMBL" id="RSH93185.1"/>
    </source>
</evidence>
<evidence type="ECO:0000256" key="1">
    <source>
        <dbReference type="PROSITE-ProRule" id="PRU00042"/>
    </source>
</evidence>
<dbReference type="PROSITE" id="PS50157">
    <property type="entry name" value="ZINC_FINGER_C2H2_2"/>
    <property type="match status" value="1"/>
</dbReference>
<feature type="compositionally biased region" description="Low complexity" evidence="2">
    <location>
        <begin position="96"/>
        <end position="122"/>
    </location>
</feature>
<dbReference type="InterPro" id="IPR013087">
    <property type="entry name" value="Znf_C2H2_type"/>
</dbReference>
<keyword evidence="5" id="KW-1185">Reference proteome</keyword>
<feature type="compositionally biased region" description="Low complexity" evidence="2">
    <location>
        <begin position="326"/>
        <end position="339"/>
    </location>
</feature>
<feature type="region of interest" description="Disordered" evidence="2">
    <location>
        <begin position="311"/>
        <end position="345"/>
    </location>
</feature>
<evidence type="ECO:0000256" key="2">
    <source>
        <dbReference type="SAM" id="MobiDB-lite"/>
    </source>
</evidence>
<dbReference type="Proteomes" id="UP000279259">
    <property type="component" value="Unassembled WGS sequence"/>
</dbReference>
<feature type="compositionally biased region" description="Polar residues" evidence="2">
    <location>
        <begin position="429"/>
        <end position="439"/>
    </location>
</feature>
<comment type="caution">
    <text evidence="4">The sequence shown here is derived from an EMBL/GenBank/DDBJ whole genome shotgun (WGS) entry which is preliminary data.</text>
</comment>
<evidence type="ECO:0000259" key="3">
    <source>
        <dbReference type="PROSITE" id="PS50157"/>
    </source>
</evidence>
<protein>
    <recommendedName>
        <fullName evidence="3">C2H2-type domain-containing protein</fullName>
    </recommendedName>
</protein>
<name>A0A427YQ32_9TREE</name>
<feature type="region of interest" description="Disordered" evidence="2">
    <location>
        <begin position="363"/>
        <end position="413"/>
    </location>
</feature>
<dbReference type="GO" id="GO:0008270">
    <property type="term" value="F:zinc ion binding"/>
    <property type="evidence" value="ECO:0007669"/>
    <property type="project" value="UniProtKB-KW"/>
</dbReference>
<dbReference type="InterPro" id="IPR036236">
    <property type="entry name" value="Znf_C2H2_sf"/>
</dbReference>
<keyword evidence="1" id="KW-0479">Metal-binding</keyword>
<feature type="compositionally biased region" description="Low complexity" evidence="2">
    <location>
        <begin position="629"/>
        <end position="642"/>
    </location>
</feature>
<dbReference type="SUPFAM" id="SSF57667">
    <property type="entry name" value="beta-beta-alpha zinc fingers"/>
    <property type="match status" value="1"/>
</dbReference>
<gene>
    <name evidence="4" type="ORF">EHS25_007538</name>
</gene>
<dbReference type="EMBL" id="RSCD01000004">
    <property type="protein sequence ID" value="RSH93185.1"/>
    <property type="molecule type" value="Genomic_DNA"/>
</dbReference>
<feature type="domain" description="C2H2-type" evidence="3">
    <location>
        <begin position="752"/>
        <end position="778"/>
    </location>
</feature>
<keyword evidence="1" id="KW-0862">Zinc</keyword>
<dbReference type="OrthoDB" id="8922241at2759"/>
<feature type="compositionally biased region" description="Low complexity" evidence="2">
    <location>
        <begin position="373"/>
        <end position="384"/>
    </location>
</feature>
<feature type="region of interest" description="Disordered" evidence="2">
    <location>
        <begin position="426"/>
        <end position="688"/>
    </location>
</feature>
<keyword evidence="1" id="KW-0863">Zinc-finger</keyword>
<reference evidence="4 5" key="1">
    <citation type="submission" date="2018-11" db="EMBL/GenBank/DDBJ databases">
        <title>Genome sequence of Saitozyma podzolica DSM 27192.</title>
        <authorList>
            <person name="Aliyu H."/>
            <person name="Gorte O."/>
            <person name="Ochsenreither K."/>
        </authorList>
    </citation>
    <scope>NUCLEOTIDE SEQUENCE [LARGE SCALE GENOMIC DNA]</scope>
    <source>
        <strain evidence="4 5">DSM 27192</strain>
    </source>
</reference>
<feature type="region of interest" description="Disordered" evidence="2">
    <location>
        <begin position="44"/>
        <end position="133"/>
    </location>
</feature>
<evidence type="ECO:0000313" key="5">
    <source>
        <dbReference type="Proteomes" id="UP000279259"/>
    </source>
</evidence>
<dbReference type="Gene3D" id="3.30.160.60">
    <property type="entry name" value="Classic Zinc Finger"/>
    <property type="match status" value="1"/>
</dbReference>
<feature type="compositionally biased region" description="Polar residues" evidence="2">
    <location>
        <begin position="522"/>
        <end position="540"/>
    </location>
</feature>
<dbReference type="STRING" id="1890683.A0A427YQ32"/>
<dbReference type="SMART" id="SM00355">
    <property type="entry name" value="ZnF_C2H2"/>
    <property type="match status" value="2"/>
</dbReference>
<organism evidence="4 5">
    <name type="scientific">Saitozyma podzolica</name>
    <dbReference type="NCBI Taxonomy" id="1890683"/>
    <lineage>
        <taxon>Eukaryota</taxon>
        <taxon>Fungi</taxon>
        <taxon>Dikarya</taxon>
        <taxon>Basidiomycota</taxon>
        <taxon>Agaricomycotina</taxon>
        <taxon>Tremellomycetes</taxon>
        <taxon>Tremellales</taxon>
        <taxon>Trimorphomycetaceae</taxon>
        <taxon>Saitozyma</taxon>
    </lineage>
</organism>
<dbReference type="PROSITE" id="PS00028">
    <property type="entry name" value="ZINC_FINGER_C2H2_1"/>
    <property type="match status" value="1"/>
</dbReference>
<accession>A0A427YQ32</accession>
<feature type="region of interest" description="Disordered" evidence="2">
    <location>
        <begin position="168"/>
        <end position="239"/>
    </location>
</feature>
<feature type="compositionally biased region" description="Gly residues" evidence="2">
    <location>
        <begin position="552"/>
        <end position="566"/>
    </location>
</feature>
<feature type="compositionally biased region" description="Low complexity" evidence="2">
    <location>
        <begin position="60"/>
        <end position="74"/>
    </location>
</feature>
<dbReference type="AlphaFoldDB" id="A0A427YQ32"/>
<feature type="compositionally biased region" description="Low complexity" evidence="2">
    <location>
        <begin position="213"/>
        <end position="223"/>
    </location>
</feature>
<proteinExistence type="predicted"/>
<feature type="compositionally biased region" description="Acidic residues" evidence="2">
    <location>
        <begin position="448"/>
        <end position="457"/>
    </location>
</feature>
<sequence>MLIRILLPSLSKRFCCFPSPPSSPEVKTPPTIWVEVMTSIAPSHLPYPISPTSTKSMFSEPMTTTPESEVPPTTDVATPTSPPSAHLLRRVLSQGSNSSTSASATATTTIATPKTGSTPLSPGSGGARTPKARKAVLRSDGDVAMAGAGAGVGKKDGEELASDLDQLKVRSPIHDGTPAPIPSQSRSRAGAAQAANDKPQPPITNHSAHDRSYSTSTEGSSNSAGHPHPPSQLGSMYGPEGFAAGGAPVNGSGDIHMSAHVAAAVAAADEAVKQLNGTSTIYHGPVPPGMTGPDGVYQLPRGYSGFAKPQAAEMRTPGDHNVSRQSSTSSTTTEASTSSEESDLCIPTLEWVDRSDVPPQRYGWGTSPYLPQSPGRAGARASPARMPPPATTGRGGMTSPKRGQANGGGDVAHPQLLHQASLPLGATAHTPTGLRQSSALPPGIDGEAPAEEEDDEQTVGHGRDRTASTSSESSHSGLDLLWRAVSHNGGGPPERHASPYGEAYDGKTKGKRKAGADAVAQWRTSGIPSGMKSSNRSNGSMRRDGSHQGSAPGDGGADAGSGGAGGPPKKRRRSELKLEQVDPALLESPDRGETESAMDQDGSDLQSTSDEPVSGDDSEYGVGRGRKPGGTAARGRGVAARKAGTKSRQASGGTAPKPAPPTKKSKKTESPSGAAKGGRRTSGPAIPAGGVQCEYVNPLPPYNRCQDVFTRKYDVPRHMARHARREGELVADGKLSEDKAILWRTIKDKPKVTCNQCGESFTRMDALKRHQAKQHHHQ</sequence>
<feature type="compositionally biased region" description="Low complexity" evidence="2">
    <location>
        <begin position="183"/>
        <end position="195"/>
    </location>
</feature>